<reference evidence="3" key="1">
    <citation type="submission" date="2016-06" db="EMBL/GenBank/DDBJ databases">
        <authorList>
            <person name="Varghese N."/>
        </authorList>
    </citation>
    <scope>NUCLEOTIDE SEQUENCE [LARGE SCALE GENOMIC DNA]</scope>
    <source>
        <strain evidence="3">DSM 43171</strain>
    </source>
</reference>
<organism evidence="2 3">
    <name type="scientific">Micromonospora halophytica</name>
    <dbReference type="NCBI Taxonomy" id="47864"/>
    <lineage>
        <taxon>Bacteria</taxon>
        <taxon>Bacillati</taxon>
        <taxon>Actinomycetota</taxon>
        <taxon>Actinomycetes</taxon>
        <taxon>Micromonosporales</taxon>
        <taxon>Micromonosporaceae</taxon>
        <taxon>Micromonospora</taxon>
    </lineage>
</organism>
<dbReference type="EMBL" id="FMDN01000006">
    <property type="protein sequence ID" value="SCG50565.1"/>
    <property type="molecule type" value="Genomic_DNA"/>
</dbReference>
<keyword evidence="3" id="KW-1185">Reference proteome</keyword>
<proteinExistence type="predicted"/>
<dbReference type="PANTHER" id="PTHR33449">
    <property type="entry name" value="NUCLEOID-ASSOCIATED PROTEIN YBAB"/>
    <property type="match status" value="1"/>
</dbReference>
<dbReference type="Proteomes" id="UP000199408">
    <property type="component" value="Unassembled WGS sequence"/>
</dbReference>
<dbReference type="InterPro" id="IPR036894">
    <property type="entry name" value="YbaB-like_sf"/>
</dbReference>
<protein>
    <submittedName>
        <fullName evidence="2">Uncharacterized protein</fullName>
    </submittedName>
</protein>
<gene>
    <name evidence="2" type="ORF">GA0070560_106193</name>
</gene>
<dbReference type="Pfam" id="PF02575">
    <property type="entry name" value="YbaB_DNA_bd"/>
    <property type="match status" value="1"/>
</dbReference>
<evidence type="ECO:0000313" key="3">
    <source>
        <dbReference type="Proteomes" id="UP000199408"/>
    </source>
</evidence>
<keyword evidence="1" id="KW-0238">DNA-binding</keyword>
<dbReference type="InterPro" id="IPR004401">
    <property type="entry name" value="YbaB/EbfC"/>
</dbReference>
<dbReference type="Gene3D" id="3.30.1310.10">
    <property type="entry name" value="Nucleoid-associated protein YbaB-like domain"/>
    <property type="match status" value="1"/>
</dbReference>
<dbReference type="PANTHER" id="PTHR33449:SF1">
    <property type="entry name" value="NUCLEOID-ASSOCIATED PROTEIN YBAB"/>
    <property type="match status" value="1"/>
</dbReference>
<sequence length="139" mass="14674">MTDPASAFDALAGRLAAIEQQFAGLQDELAAFRATGTDDTGLVTVTVDVAGELTDVTFEPVALRAGSQGLSDMVLQAYRKARTAATEQIQERTEGLDVKLGSSLGDLFGAPGDFSALGRLDETMGRLERLERRLPGQSA</sequence>
<dbReference type="AlphaFoldDB" id="A0A1C5HWX7"/>
<name>A0A1C5HWX7_9ACTN</name>
<dbReference type="GO" id="GO:0003677">
    <property type="term" value="F:DNA binding"/>
    <property type="evidence" value="ECO:0007669"/>
    <property type="project" value="UniProtKB-KW"/>
</dbReference>
<accession>A0A1C5HWX7</accession>
<dbReference type="RefSeq" id="WP_091294788.1">
    <property type="nucleotide sequence ID" value="NZ_FMDN01000006.1"/>
</dbReference>
<dbReference type="SUPFAM" id="SSF82607">
    <property type="entry name" value="YbaB-like"/>
    <property type="match status" value="1"/>
</dbReference>
<evidence type="ECO:0000256" key="1">
    <source>
        <dbReference type="ARBA" id="ARBA00023125"/>
    </source>
</evidence>
<dbReference type="STRING" id="47864.GA0070560_106193"/>
<evidence type="ECO:0000313" key="2">
    <source>
        <dbReference type="EMBL" id="SCG50565.1"/>
    </source>
</evidence>
<dbReference type="OrthoDB" id="4554579at2"/>